<evidence type="ECO:0000313" key="2">
    <source>
        <dbReference type="Proteomes" id="UP001154282"/>
    </source>
</evidence>
<name>A0AAV0KX57_9ROSI</name>
<gene>
    <name evidence="1" type="ORF">LITE_LOCUS20938</name>
</gene>
<accession>A0AAV0KX57</accession>
<keyword evidence="2" id="KW-1185">Reference proteome</keyword>
<evidence type="ECO:0000313" key="1">
    <source>
        <dbReference type="EMBL" id="CAI0426788.1"/>
    </source>
</evidence>
<reference evidence="1" key="1">
    <citation type="submission" date="2022-08" db="EMBL/GenBank/DDBJ databases">
        <authorList>
            <person name="Gutierrez-Valencia J."/>
        </authorList>
    </citation>
    <scope>NUCLEOTIDE SEQUENCE</scope>
</reference>
<protein>
    <submittedName>
        <fullName evidence="1">Uncharacterized protein</fullName>
    </submittedName>
</protein>
<organism evidence="1 2">
    <name type="scientific">Linum tenue</name>
    <dbReference type="NCBI Taxonomy" id="586396"/>
    <lineage>
        <taxon>Eukaryota</taxon>
        <taxon>Viridiplantae</taxon>
        <taxon>Streptophyta</taxon>
        <taxon>Embryophyta</taxon>
        <taxon>Tracheophyta</taxon>
        <taxon>Spermatophyta</taxon>
        <taxon>Magnoliopsida</taxon>
        <taxon>eudicotyledons</taxon>
        <taxon>Gunneridae</taxon>
        <taxon>Pentapetalae</taxon>
        <taxon>rosids</taxon>
        <taxon>fabids</taxon>
        <taxon>Malpighiales</taxon>
        <taxon>Linaceae</taxon>
        <taxon>Linum</taxon>
    </lineage>
</organism>
<dbReference type="AlphaFoldDB" id="A0AAV0KX57"/>
<sequence>MAGPIAPASTVSFTNT</sequence>
<comment type="caution">
    <text evidence="1">The sequence shown here is derived from an EMBL/GenBank/DDBJ whole genome shotgun (WGS) entry which is preliminary data.</text>
</comment>
<dbReference type="Proteomes" id="UP001154282">
    <property type="component" value="Unassembled WGS sequence"/>
</dbReference>
<dbReference type="EMBL" id="CAMGYJ010000005">
    <property type="protein sequence ID" value="CAI0426788.1"/>
    <property type="molecule type" value="Genomic_DNA"/>
</dbReference>
<proteinExistence type="predicted"/>